<organism evidence="2 3">
    <name type="scientific">Porphyromonas miyakawae</name>
    <dbReference type="NCBI Taxonomy" id="3137470"/>
    <lineage>
        <taxon>Bacteria</taxon>
        <taxon>Pseudomonadati</taxon>
        <taxon>Bacteroidota</taxon>
        <taxon>Bacteroidia</taxon>
        <taxon>Bacteroidales</taxon>
        <taxon>Porphyromonadaceae</taxon>
        <taxon>Porphyromonas</taxon>
    </lineage>
</organism>
<proteinExistence type="predicted"/>
<reference evidence="2 3" key="1">
    <citation type="journal article" date="2025" name="Int. J. Syst. Evol. Microbiol.">
        <title>Desulfovibrio falkowii sp. nov., Porphyromonas miyakawae sp. nov., Mediterraneibacter flintii sp. nov. and Owariibacterium komagatae gen. nov., sp. nov., isolated from human faeces.</title>
        <authorList>
            <person name="Hamaguchi T."/>
            <person name="Ohara M."/>
            <person name="Hisatomi A."/>
            <person name="Sekiguchi K."/>
            <person name="Takeda J.I."/>
            <person name="Ueyama J."/>
            <person name="Ito M."/>
            <person name="Nishiwaki H."/>
            <person name="Ogi T."/>
            <person name="Hirayama M."/>
            <person name="Ohkuma M."/>
            <person name="Sakamoto M."/>
            <person name="Ohno K."/>
        </authorList>
    </citation>
    <scope>NUCLEOTIDE SEQUENCE [LARGE SCALE GENOMIC DNA]</scope>
    <source>
        <strain evidence="2 3">13CB11C</strain>
    </source>
</reference>
<comment type="caution">
    <text evidence="2">The sequence shown here is derived from an EMBL/GenBank/DDBJ whole genome shotgun (WGS) entry which is preliminary data.</text>
</comment>
<dbReference type="RefSeq" id="WP_411916129.1">
    <property type="nucleotide sequence ID" value="NZ_BAAFSF010000004.1"/>
</dbReference>
<sequence>MRKIISIIPLLALLVVAGCQKDPKEPQTPNPQKPQGSYKALFHAEPATLTAAGGDGTILGILQELSAEGEKISSKPLKPSEYTLKLLTGDATQITLDEIGKTFSVVAGSTTTFEIEATVTSGAAKGQKQSVKIVRGGSVSYSFEAAPSQFTATGGKGVVTGKCTYTDTEGKVIDEKALAASDFTLTLKAGKASELTIDDAQKSFTVAEGTEAADFTLEAKPLAANADATELTIHREATPQPKLLLPLELVAEYNIGIKENEFAATQASNVSSYFTYEDTVNKFSKVTINGKKYHLPSRQEWESIIPYDTKVNLGFAKDLKAILEKVVVAGEELQFTSDFYSEGAGWCVALRYKGTKYVSAWKYRIYSDEFGSKSLEITARKVTDQTTIEDIKGDSFWSQADDSKVVRIFPASGRLRDGSVSNQGSRGYFWSSTPHESDATLAYGCYFDKNDASTYYNGKRTNGRTVRLFIDK</sequence>
<protein>
    <recommendedName>
        <fullName evidence="4">Lipoprotein</fullName>
    </recommendedName>
</protein>
<keyword evidence="1" id="KW-0732">Signal</keyword>
<gene>
    <name evidence="2" type="ORF">Tsumi_14810</name>
</gene>
<dbReference type="PROSITE" id="PS51257">
    <property type="entry name" value="PROKAR_LIPOPROTEIN"/>
    <property type="match status" value="1"/>
</dbReference>
<feature type="chain" id="PRO_5046807548" description="Lipoprotein" evidence="1">
    <location>
        <begin position="22"/>
        <end position="472"/>
    </location>
</feature>
<keyword evidence="3" id="KW-1185">Reference proteome</keyword>
<dbReference type="EMBL" id="BAAFSF010000004">
    <property type="protein sequence ID" value="GAB1252375.1"/>
    <property type="molecule type" value="Genomic_DNA"/>
</dbReference>
<name>A0ABQ0E3Q0_9PORP</name>
<evidence type="ECO:0000256" key="1">
    <source>
        <dbReference type="SAM" id="SignalP"/>
    </source>
</evidence>
<evidence type="ECO:0008006" key="4">
    <source>
        <dbReference type="Google" id="ProtNLM"/>
    </source>
</evidence>
<evidence type="ECO:0000313" key="3">
    <source>
        <dbReference type="Proteomes" id="UP001628220"/>
    </source>
</evidence>
<accession>A0ABQ0E3Q0</accession>
<evidence type="ECO:0000313" key="2">
    <source>
        <dbReference type="EMBL" id="GAB1252375.1"/>
    </source>
</evidence>
<feature type="signal peptide" evidence="1">
    <location>
        <begin position="1"/>
        <end position="21"/>
    </location>
</feature>
<dbReference type="Proteomes" id="UP001628220">
    <property type="component" value="Unassembled WGS sequence"/>
</dbReference>